<comment type="caution">
    <text evidence="4">The sequence shown here is derived from an EMBL/GenBank/DDBJ whole genome shotgun (WGS) entry which is preliminary data.</text>
</comment>
<name>A0AA88JIZ9_FICCA</name>
<evidence type="ECO:0000256" key="1">
    <source>
        <dbReference type="ARBA" id="ARBA00023180"/>
    </source>
</evidence>
<dbReference type="Pfam" id="PF14380">
    <property type="entry name" value="WAK_assoc"/>
    <property type="match status" value="1"/>
</dbReference>
<evidence type="ECO:0000259" key="3">
    <source>
        <dbReference type="Pfam" id="PF14380"/>
    </source>
</evidence>
<feature type="non-terminal residue" evidence="4">
    <location>
        <position position="97"/>
    </location>
</feature>
<gene>
    <name evidence="4" type="ORF">TIFTF001_056176</name>
</gene>
<accession>A0AA88JIZ9</accession>
<keyword evidence="1" id="KW-0325">Glycoprotein</keyword>
<dbReference type="AlphaFoldDB" id="A0AA88JIZ9"/>
<evidence type="ECO:0000313" key="4">
    <source>
        <dbReference type="EMBL" id="GMN74122.1"/>
    </source>
</evidence>
<reference evidence="4" key="1">
    <citation type="submission" date="2023-07" db="EMBL/GenBank/DDBJ databases">
        <title>draft genome sequence of fig (Ficus carica).</title>
        <authorList>
            <person name="Takahashi T."/>
            <person name="Nishimura K."/>
        </authorList>
    </citation>
    <scope>NUCLEOTIDE SEQUENCE</scope>
</reference>
<evidence type="ECO:0000256" key="2">
    <source>
        <dbReference type="SAM" id="MobiDB-lite"/>
    </source>
</evidence>
<feature type="compositionally biased region" description="Pro residues" evidence="2">
    <location>
        <begin position="81"/>
        <end position="90"/>
    </location>
</feature>
<organism evidence="4 5">
    <name type="scientific">Ficus carica</name>
    <name type="common">Common fig</name>
    <dbReference type="NCBI Taxonomy" id="3494"/>
    <lineage>
        <taxon>Eukaryota</taxon>
        <taxon>Viridiplantae</taxon>
        <taxon>Streptophyta</taxon>
        <taxon>Embryophyta</taxon>
        <taxon>Tracheophyta</taxon>
        <taxon>Spermatophyta</taxon>
        <taxon>Magnoliopsida</taxon>
        <taxon>eudicotyledons</taxon>
        <taxon>Gunneridae</taxon>
        <taxon>Pentapetalae</taxon>
        <taxon>rosids</taxon>
        <taxon>fabids</taxon>
        <taxon>Rosales</taxon>
        <taxon>Moraceae</taxon>
        <taxon>Ficeae</taxon>
        <taxon>Ficus</taxon>
    </lineage>
</organism>
<evidence type="ECO:0000313" key="5">
    <source>
        <dbReference type="Proteomes" id="UP001187192"/>
    </source>
</evidence>
<feature type="region of interest" description="Disordered" evidence="2">
    <location>
        <begin position="69"/>
        <end position="97"/>
    </location>
</feature>
<sequence>MEEVVKGQVKGLDEVLKVFQRGFEVEWKIKGEDKCRECLNSRGRCGYNSSATDQDNHFMCFCPLDHQSDGLSCGPSQKPAPESPVYPPKGPDPEKSQ</sequence>
<keyword evidence="5" id="KW-1185">Reference proteome</keyword>
<proteinExistence type="predicted"/>
<dbReference type="InterPro" id="IPR032872">
    <property type="entry name" value="WAK_assoc_C"/>
</dbReference>
<dbReference type="EMBL" id="BTGU01019856">
    <property type="protein sequence ID" value="GMN74122.1"/>
    <property type="molecule type" value="Genomic_DNA"/>
</dbReference>
<protein>
    <recommendedName>
        <fullName evidence="3">Wall-associated receptor kinase C-terminal domain-containing protein</fullName>
    </recommendedName>
</protein>
<dbReference type="Proteomes" id="UP001187192">
    <property type="component" value="Unassembled WGS sequence"/>
</dbReference>
<feature type="domain" description="Wall-associated receptor kinase C-terminal" evidence="3">
    <location>
        <begin position="10"/>
        <end position="63"/>
    </location>
</feature>